<keyword evidence="3" id="KW-0269">Exonuclease</keyword>
<dbReference type="SMART" id="SM00091">
    <property type="entry name" value="PAS"/>
    <property type="match status" value="1"/>
</dbReference>
<dbReference type="InterPro" id="IPR012337">
    <property type="entry name" value="RNaseH-like_sf"/>
</dbReference>
<reference evidence="11" key="1">
    <citation type="submission" date="2006-12" db="EMBL/GenBank/DDBJ databases">
        <title>Complete sequence of Halorhodospira halophila SL1.</title>
        <authorList>
            <consortium name="US DOE Joint Genome Institute"/>
            <person name="Copeland A."/>
            <person name="Lucas S."/>
            <person name="Lapidus A."/>
            <person name="Barry K."/>
            <person name="Detter J.C."/>
            <person name="Glavina del Rio T."/>
            <person name="Hammon N."/>
            <person name="Israni S."/>
            <person name="Dalin E."/>
            <person name="Tice H."/>
            <person name="Pitluck S."/>
            <person name="Saunders E."/>
            <person name="Brettin T."/>
            <person name="Bruce D."/>
            <person name="Han C."/>
            <person name="Tapia R."/>
            <person name="Schmutz J."/>
            <person name="Larimer F."/>
            <person name="Land M."/>
            <person name="Hauser L."/>
            <person name="Kyrpides N."/>
            <person name="Mikhailova N."/>
            <person name="Hoff W."/>
            <person name="Richardson P."/>
        </authorList>
    </citation>
    <scope>NUCLEOTIDE SEQUENCE [LARGE SCALE GENOMIC DNA]</scope>
    <source>
        <strain evidence="11">DSM 244 / SL1</strain>
    </source>
</reference>
<dbReference type="AlphaFoldDB" id="A1WYA4"/>
<protein>
    <recommendedName>
        <fullName evidence="1">DNA-directed DNA polymerase</fullName>
        <ecNumber evidence="1">2.7.7.7</ecNumber>
    </recommendedName>
</protein>
<dbReference type="GO" id="GO:0045004">
    <property type="term" value="P:DNA replication proofreading"/>
    <property type="evidence" value="ECO:0007669"/>
    <property type="project" value="TreeGrafter"/>
</dbReference>
<dbReference type="Pfam" id="PF08448">
    <property type="entry name" value="PAS_4"/>
    <property type="match status" value="1"/>
</dbReference>
<dbReference type="STRING" id="349124.Hhal_1902"/>
<dbReference type="GO" id="GO:0005829">
    <property type="term" value="C:cytosol"/>
    <property type="evidence" value="ECO:0007669"/>
    <property type="project" value="TreeGrafter"/>
</dbReference>
<keyword evidence="10" id="KW-0808">Transferase</keyword>
<dbReference type="EC" id="2.7.7.7" evidence="1"/>
<dbReference type="PANTHER" id="PTHR30231">
    <property type="entry name" value="DNA POLYMERASE III SUBUNIT EPSILON"/>
    <property type="match status" value="1"/>
</dbReference>
<feature type="transmembrane region" description="Helical" evidence="7">
    <location>
        <begin position="47"/>
        <end position="69"/>
    </location>
</feature>
<dbReference type="InterPro" id="IPR036397">
    <property type="entry name" value="RNaseH_sf"/>
</dbReference>
<dbReference type="InterPro" id="IPR006054">
    <property type="entry name" value="DnaQ"/>
</dbReference>
<keyword evidence="3" id="KW-0378">Hydrolase</keyword>
<dbReference type="SUPFAM" id="SSF53098">
    <property type="entry name" value="Ribonuclease H-like"/>
    <property type="match status" value="1"/>
</dbReference>
<dbReference type="eggNOG" id="COG2176">
    <property type="taxonomic scope" value="Bacteria"/>
</dbReference>
<dbReference type="Gene3D" id="3.30.450.20">
    <property type="entry name" value="PAS domain"/>
    <property type="match status" value="1"/>
</dbReference>
<evidence type="ECO:0000259" key="9">
    <source>
        <dbReference type="SMART" id="SM00479"/>
    </source>
</evidence>
<dbReference type="Proteomes" id="UP000000647">
    <property type="component" value="Chromosome"/>
</dbReference>
<organism evidence="10 11">
    <name type="scientific">Halorhodospira halophila (strain DSM 244 / SL1)</name>
    <name type="common">Ectothiorhodospira halophila (strain DSM 244 / SL1)</name>
    <dbReference type="NCBI Taxonomy" id="349124"/>
    <lineage>
        <taxon>Bacteria</taxon>
        <taxon>Pseudomonadati</taxon>
        <taxon>Pseudomonadota</taxon>
        <taxon>Gammaproteobacteria</taxon>
        <taxon>Chromatiales</taxon>
        <taxon>Ectothiorhodospiraceae</taxon>
        <taxon>Halorhodospira</taxon>
    </lineage>
</organism>
<dbReference type="SMART" id="SM00479">
    <property type="entry name" value="EXOIII"/>
    <property type="match status" value="1"/>
</dbReference>
<keyword evidence="7" id="KW-1133">Transmembrane helix</keyword>
<keyword evidence="7" id="KW-0472">Membrane</keyword>
<dbReference type="InterPro" id="IPR013520">
    <property type="entry name" value="Ribonucl_H"/>
</dbReference>
<evidence type="ECO:0000256" key="4">
    <source>
        <dbReference type="ARBA" id="ARBA00025483"/>
    </source>
</evidence>
<dbReference type="FunFam" id="3.30.420.10:FF:000045">
    <property type="entry name" value="3'-5' exonuclease DinG"/>
    <property type="match status" value="1"/>
</dbReference>
<accession>A1WYA4</accession>
<evidence type="ECO:0000313" key="11">
    <source>
        <dbReference type="Proteomes" id="UP000000647"/>
    </source>
</evidence>
<dbReference type="PANTHER" id="PTHR30231:SF41">
    <property type="entry name" value="DNA POLYMERASE III SUBUNIT EPSILON"/>
    <property type="match status" value="1"/>
</dbReference>
<comment type="catalytic activity">
    <reaction evidence="6">
        <text>DNA(n) + a 2'-deoxyribonucleoside 5'-triphosphate = DNA(n+1) + diphosphate</text>
        <dbReference type="Rhea" id="RHEA:22508"/>
        <dbReference type="Rhea" id="RHEA-COMP:17339"/>
        <dbReference type="Rhea" id="RHEA-COMP:17340"/>
        <dbReference type="ChEBI" id="CHEBI:33019"/>
        <dbReference type="ChEBI" id="CHEBI:61560"/>
        <dbReference type="ChEBI" id="CHEBI:173112"/>
        <dbReference type="EC" id="2.7.7.7"/>
    </reaction>
</comment>
<comment type="subunit">
    <text evidence="5">DNA polymerase III contains a core (composed of alpha, epsilon and theta chains) that associates with a tau subunit. This core dimerizes to form the POLIII' complex. PolIII' associates with the gamma complex (composed of gamma, delta, delta', psi and chi chains) and with the beta chain to form the complete DNA polymerase III complex.</text>
</comment>
<dbReference type="RefSeq" id="WP_011814688.1">
    <property type="nucleotide sequence ID" value="NC_008789.1"/>
</dbReference>
<dbReference type="KEGG" id="hha:Hhal_1902"/>
<dbReference type="NCBIfam" id="TIGR00229">
    <property type="entry name" value="sensory_box"/>
    <property type="match status" value="1"/>
</dbReference>
<proteinExistence type="predicted"/>
<dbReference type="NCBIfam" id="TIGR00573">
    <property type="entry name" value="dnaq"/>
    <property type="match status" value="1"/>
</dbReference>
<name>A1WYA4_HALHL</name>
<evidence type="ECO:0000256" key="3">
    <source>
        <dbReference type="ARBA" id="ARBA00022839"/>
    </source>
</evidence>
<dbReference type="InterPro" id="IPR013656">
    <property type="entry name" value="PAS_4"/>
</dbReference>
<evidence type="ECO:0000256" key="7">
    <source>
        <dbReference type="SAM" id="Phobius"/>
    </source>
</evidence>
<dbReference type="EMBL" id="CP000544">
    <property type="protein sequence ID" value="ABM62666.1"/>
    <property type="molecule type" value="Genomic_DNA"/>
</dbReference>
<evidence type="ECO:0000256" key="2">
    <source>
        <dbReference type="ARBA" id="ARBA00022722"/>
    </source>
</evidence>
<dbReference type="Gene3D" id="3.30.420.10">
    <property type="entry name" value="Ribonuclease H-like superfamily/Ribonuclease H"/>
    <property type="match status" value="1"/>
</dbReference>
<sequence>MASAMARRRLKFWAPALVLLLLIAAALATVGYLTLGHVPEGPERANALLALGGAGAVLIGATVAIWILLDATVIRPLGALARGASIMAHSNPAHELEIPSMHLLGELPESLQTLGSNLYETRREVAKALGSGAQGVENQKTRLEIVLREIQQGVIVCDTEGRVLLYNPAAGEILRSDALGLGRSIYDVLARSAVDHTLEMLQHRLAIADDHTVAENRAEFVCATVDDGALLHCRMSLLPSSSPLRSGFVLTIEDITRKIEGVARRDHALRTAVEALRPPLANLRAAAESLGQGDEAMAREQRQSFETLMVHESRELSRRFERMARETHRLVSAPWTMADISSADLLASVLRRHPEGLPKVEVVGIPLWMHAESHSIGLVLEHMLRHLRGELGIEQIRAEPLMGDQRVYLDLSWQGPPIPPDQLETWLDEELPEATGQLTPRGVLERHDSVAWSQIQPRCEGRALLRIPVPLSRRQWEQPGERLPPRPEFYDFSLADQAADQGELLDRPLAQLSFVIFDTETTGLAPSEGDEIISIAGVRMVNGRILEGECFEQLVNPGRPIPKASIKFHGIRDEMVADKPGIATVLPQFSAFVGDSVLVAHNAAFDMKFIRLKEGQCGLKFENPVLDTLLLSVFLHDHTPEHTLEAIANRLGVEISGRHTALGDTLVTGEIFAQMLPLLEERGVTTLRDAINASEQMVEVRKQQAQF</sequence>
<evidence type="ECO:0000256" key="5">
    <source>
        <dbReference type="ARBA" id="ARBA00026073"/>
    </source>
</evidence>
<keyword evidence="2" id="KW-0540">Nuclease</keyword>
<dbReference type="HOGENOM" id="CLU_017573_0_0_6"/>
<keyword evidence="11" id="KW-1185">Reference proteome</keyword>
<evidence type="ECO:0000256" key="6">
    <source>
        <dbReference type="ARBA" id="ARBA00049244"/>
    </source>
</evidence>
<dbReference type="GO" id="GO:0003887">
    <property type="term" value="F:DNA-directed DNA polymerase activity"/>
    <property type="evidence" value="ECO:0007669"/>
    <property type="project" value="UniProtKB-EC"/>
</dbReference>
<evidence type="ECO:0000256" key="1">
    <source>
        <dbReference type="ARBA" id="ARBA00012417"/>
    </source>
</evidence>
<feature type="domain" description="PAS" evidence="8">
    <location>
        <begin position="141"/>
        <end position="206"/>
    </location>
</feature>
<keyword evidence="10" id="KW-0548">Nucleotidyltransferase</keyword>
<evidence type="ECO:0000313" key="10">
    <source>
        <dbReference type="EMBL" id="ABM62666.1"/>
    </source>
</evidence>
<gene>
    <name evidence="10" type="ordered locus">Hhal_1902</name>
</gene>
<evidence type="ECO:0000259" key="8">
    <source>
        <dbReference type="SMART" id="SM00091"/>
    </source>
</evidence>
<dbReference type="InterPro" id="IPR035965">
    <property type="entry name" value="PAS-like_dom_sf"/>
</dbReference>
<dbReference type="OrthoDB" id="9803913at2"/>
<keyword evidence="7" id="KW-0812">Transmembrane</keyword>
<dbReference type="CDD" id="cd00130">
    <property type="entry name" value="PAS"/>
    <property type="match status" value="1"/>
</dbReference>
<dbReference type="InterPro" id="IPR000014">
    <property type="entry name" value="PAS"/>
</dbReference>
<reference evidence="10 11" key="2">
    <citation type="journal article" date="2013" name="Stand. Genomic Sci.">
        <title>Complete genome sequence of Halorhodospira halophila SL1.</title>
        <authorList>
            <person name="Challacombe J.F."/>
            <person name="Majid S."/>
            <person name="Deole R."/>
            <person name="Brettin T.S."/>
            <person name="Bruce D."/>
            <person name="Delano S.F."/>
            <person name="Detter J.C."/>
            <person name="Gleasner C.D."/>
            <person name="Han C.S."/>
            <person name="Misra M."/>
            <person name="Reitenga K.G."/>
            <person name="Mikhailova N."/>
            <person name="Woyke T."/>
            <person name="Pitluck S."/>
            <person name="Nolan M."/>
            <person name="Land M.L."/>
            <person name="Saunders E."/>
            <person name="Tapia R."/>
            <person name="Lapidus A."/>
            <person name="Ivanova N."/>
            <person name="Hoff W.D."/>
        </authorList>
    </citation>
    <scope>NUCLEOTIDE SEQUENCE [LARGE SCALE GENOMIC DNA]</scope>
    <source>
        <strain evidence="11">DSM 244 / SL1</strain>
    </source>
</reference>
<dbReference type="GO" id="GO:0003677">
    <property type="term" value="F:DNA binding"/>
    <property type="evidence" value="ECO:0007669"/>
    <property type="project" value="InterPro"/>
</dbReference>
<comment type="function">
    <text evidence="4">DNA polymerase III is a complex, multichain enzyme responsible for most of the replicative synthesis in bacteria. The epsilon subunit contain the editing function and is a proofreading 3'-5' exonuclease.</text>
</comment>
<dbReference type="CDD" id="cd06127">
    <property type="entry name" value="DEDDh"/>
    <property type="match status" value="1"/>
</dbReference>
<feature type="domain" description="Exonuclease" evidence="9">
    <location>
        <begin position="513"/>
        <end position="681"/>
    </location>
</feature>
<dbReference type="Pfam" id="PF00929">
    <property type="entry name" value="RNase_T"/>
    <property type="match status" value="1"/>
</dbReference>
<dbReference type="SUPFAM" id="SSF55785">
    <property type="entry name" value="PYP-like sensor domain (PAS domain)"/>
    <property type="match status" value="1"/>
</dbReference>
<dbReference type="GO" id="GO:0008408">
    <property type="term" value="F:3'-5' exonuclease activity"/>
    <property type="evidence" value="ECO:0007669"/>
    <property type="project" value="TreeGrafter"/>
</dbReference>
<dbReference type="eggNOG" id="COG5000">
    <property type="taxonomic scope" value="Bacteria"/>
</dbReference>